<evidence type="ECO:0000313" key="3">
    <source>
        <dbReference type="Proteomes" id="UP001153555"/>
    </source>
</evidence>
<dbReference type="AlphaFoldDB" id="A0A9N7NNW2"/>
<proteinExistence type="predicted"/>
<keyword evidence="3" id="KW-1185">Reference proteome</keyword>
<dbReference type="EMBL" id="CACSLK010031421">
    <property type="protein sequence ID" value="CAA0839562.1"/>
    <property type="molecule type" value="Genomic_DNA"/>
</dbReference>
<feature type="non-terminal residue" evidence="2">
    <location>
        <position position="158"/>
    </location>
</feature>
<protein>
    <submittedName>
        <fullName evidence="2">Uncharacterized protein</fullName>
    </submittedName>
</protein>
<evidence type="ECO:0000256" key="1">
    <source>
        <dbReference type="SAM" id="MobiDB-lite"/>
    </source>
</evidence>
<reference evidence="2" key="1">
    <citation type="submission" date="2019-12" db="EMBL/GenBank/DDBJ databases">
        <authorList>
            <person name="Scholes J."/>
        </authorList>
    </citation>
    <scope>NUCLEOTIDE SEQUENCE</scope>
</reference>
<accession>A0A9N7NNW2</accession>
<evidence type="ECO:0000313" key="2">
    <source>
        <dbReference type="EMBL" id="CAA0839562.1"/>
    </source>
</evidence>
<feature type="non-terminal residue" evidence="2">
    <location>
        <position position="1"/>
    </location>
</feature>
<dbReference type="Proteomes" id="UP001153555">
    <property type="component" value="Unassembled WGS sequence"/>
</dbReference>
<organism evidence="2 3">
    <name type="scientific">Striga hermonthica</name>
    <name type="common">Purple witchweed</name>
    <name type="synonym">Buchnera hermonthica</name>
    <dbReference type="NCBI Taxonomy" id="68872"/>
    <lineage>
        <taxon>Eukaryota</taxon>
        <taxon>Viridiplantae</taxon>
        <taxon>Streptophyta</taxon>
        <taxon>Embryophyta</taxon>
        <taxon>Tracheophyta</taxon>
        <taxon>Spermatophyta</taxon>
        <taxon>Magnoliopsida</taxon>
        <taxon>eudicotyledons</taxon>
        <taxon>Gunneridae</taxon>
        <taxon>Pentapetalae</taxon>
        <taxon>asterids</taxon>
        <taxon>lamiids</taxon>
        <taxon>Lamiales</taxon>
        <taxon>Orobanchaceae</taxon>
        <taxon>Buchnereae</taxon>
        <taxon>Striga</taxon>
    </lineage>
</organism>
<sequence length="158" mass="16281">YLGSHLPHAGSGQTHGLSLLLPGSGHAAETAAEVVVGAAAAPGLSPGNQRPCVPPSCSSSKSSDQLSTDPRESGRSCHRVAELSESAVLADRHLVHHFLPSCSAGSSSCLQTFSYRHYLTAGQETADKRLAAPGLAETRVAAQKLAESSWVEALSAEL</sequence>
<name>A0A9N7NNW2_STRHE</name>
<feature type="region of interest" description="Disordered" evidence="1">
    <location>
        <begin position="43"/>
        <end position="76"/>
    </location>
</feature>
<feature type="compositionally biased region" description="Low complexity" evidence="1">
    <location>
        <begin position="56"/>
        <end position="67"/>
    </location>
</feature>
<comment type="caution">
    <text evidence="2">The sequence shown here is derived from an EMBL/GenBank/DDBJ whole genome shotgun (WGS) entry which is preliminary data.</text>
</comment>
<gene>
    <name evidence="2" type="ORF">SHERM_06126</name>
</gene>